<accession>A0A8H7S8P6</accession>
<dbReference type="Proteomes" id="UP000646827">
    <property type="component" value="Unassembled WGS sequence"/>
</dbReference>
<gene>
    <name evidence="1" type="ORF">INT45_011387</name>
</gene>
<evidence type="ECO:0000313" key="2">
    <source>
        <dbReference type="Proteomes" id="UP000646827"/>
    </source>
</evidence>
<evidence type="ECO:0008006" key="3">
    <source>
        <dbReference type="Google" id="ProtNLM"/>
    </source>
</evidence>
<sequence length="66" mass="7411">MAPRWVYAAGNSWVPFNDAANYKIEEIFRSGGEGNVNVPGLSAYISTVRLYMWQPGLQRKICRTGC</sequence>
<reference evidence="1 2" key="1">
    <citation type="submission" date="2020-12" db="EMBL/GenBank/DDBJ databases">
        <title>Metabolic potential, ecology and presence of endohyphal bacteria is reflected in genomic diversity of Mucoromycotina.</title>
        <authorList>
            <person name="Muszewska A."/>
            <person name="Okrasinska A."/>
            <person name="Steczkiewicz K."/>
            <person name="Drgas O."/>
            <person name="Orlowska M."/>
            <person name="Perlinska-Lenart U."/>
            <person name="Aleksandrzak-Piekarczyk T."/>
            <person name="Szatraj K."/>
            <person name="Zielenkiewicz U."/>
            <person name="Pilsyk S."/>
            <person name="Malc E."/>
            <person name="Mieczkowski P."/>
            <person name="Kruszewska J.S."/>
            <person name="Biernat P."/>
            <person name="Pawlowska J."/>
        </authorList>
    </citation>
    <scope>NUCLEOTIDE SEQUENCE [LARGE SCALE GENOMIC DNA]</scope>
    <source>
        <strain evidence="1 2">CBS 142.35</strain>
    </source>
</reference>
<dbReference type="EMBL" id="JAEPRB010000024">
    <property type="protein sequence ID" value="KAG2225719.1"/>
    <property type="molecule type" value="Genomic_DNA"/>
</dbReference>
<protein>
    <recommendedName>
        <fullName evidence="3">WWE domain-containing protein</fullName>
    </recommendedName>
</protein>
<comment type="caution">
    <text evidence="1">The sequence shown here is derived from an EMBL/GenBank/DDBJ whole genome shotgun (WGS) entry which is preliminary data.</text>
</comment>
<dbReference type="SUPFAM" id="SSF117839">
    <property type="entry name" value="WWE domain"/>
    <property type="match status" value="1"/>
</dbReference>
<proteinExistence type="predicted"/>
<dbReference type="OrthoDB" id="2201523at2759"/>
<dbReference type="InterPro" id="IPR037197">
    <property type="entry name" value="WWE_dom_sf"/>
</dbReference>
<organism evidence="1 2">
    <name type="scientific">Circinella minor</name>
    <dbReference type="NCBI Taxonomy" id="1195481"/>
    <lineage>
        <taxon>Eukaryota</taxon>
        <taxon>Fungi</taxon>
        <taxon>Fungi incertae sedis</taxon>
        <taxon>Mucoromycota</taxon>
        <taxon>Mucoromycotina</taxon>
        <taxon>Mucoromycetes</taxon>
        <taxon>Mucorales</taxon>
        <taxon>Lichtheimiaceae</taxon>
        <taxon>Circinella</taxon>
    </lineage>
</organism>
<dbReference type="AlphaFoldDB" id="A0A8H7S8P6"/>
<name>A0A8H7S8P6_9FUNG</name>
<keyword evidence="2" id="KW-1185">Reference proteome</keyword>
<evidence type="ECO:0000313" key="1">
    <source>
        <dbReference type="EMBL" id="KAG2225719.1"/>
    </source>
</evidence>